<reference evidence="5 6" key="1">
    <citation type="submission" date="2019-03" db="EMBL/GenBank/DDBJ databases">
        <title>Roseomonas sp. a novel Roseomonas species isolated from Sea whip Gorgonian.</title>
        <authorList>
            <person name="Li F."/>
            <person name="Pan X."/>
            <person name="Huang S."/>
            <person name="Li Z."/>
            <person name="Meng B."/>
        </authorList>
    </citation>
    <scope>NUCLEOTIDE SEQUENCE [LARGE SCALE GENOMIC DNA]</scope>
    <source>
        <strain evidence="5 6">M0104</strain>
    </source>
</reference>
<gene>
    <name evidence="5" type="ORF">E0493_04010</name>
</gene>
<organism evidence="5 6">
    <name type="scientific">Teichococcus coralli</name>
    <dbReference type="NCBI Taxonomy" id="2545983"/>
    <lineage>
        <taxon>Bacteria</taxon>
        <taxon>Pseudomonadati</taxon>
        <taxon>Pseudomonadota</taxon>
        <taxon>Alphaproteobacteria</taxon>
        <taxon>Acetobacterales</taxon>
        <taxon>Roseomonadaceae</taxon>
        <taxon>Roseomonas</taxon>
    </lineage>
</organism>
<dbReference type="Proteomes" id="UP000460715">
    <property type="component" value="Unassembled WGS sequence"/>
</dbReference>
<dbReference type="GO" id="GO:0003847">
    <property type="term" value="F:1-alkyl-2-acetylglycerophosphocholine esterase activity"/>
    <property type="evidence" value="ECO:0007669"/>
    <property type="project" value="TreeGrafter"/>
</dbReference>
<name>A0A845BAX3_9PROT</name>
<comment type="caution">
    <text evidence="5">The sequence shown here is derived from an EMBL/GenBank/DDBJ whole genome shotgun (WGS) entry which is preliminary data.</text>
</comment>
<proteinExistence type="predicted"/>
<dbReference type="SUPFAM" id="SSF53474">
    <property type="entry name" value="alpha/beta-Hydrolases"/>
    <property type="match status" value="1"/>
</dbReference>
<dbReference type="AlphaFoldDB" id="A0A845BAX3"/>
<keyword evidence="2" id="KW-0442">Lipid degradation</keyword>
<dbReference type="EMBL" id="SNVJ01000003">
    <property type="protein sequence ID" value="MXP62517.1"/>
    <property type="molecule type" value="Genomic_DNA"/>
</dbReference>
<keyword evidence="3" id="KW-0443">Lipid metabolism</keyword>
<dbReference type="PANTHER" id="PTHR10272">
    <property type="entry name" value="PLATELET-ACTIVATING FACTOR ACETYLHYDROLASE"/>
    <property type="match status" value="1"/>
</dbReference>
<feature type="chain" id="PRO_5032900380" evidence="4">
    <location>
        <begin position="22"/>
        <end position="310"/>
    </location>
</feature>
<keyword evidence="1 5" id="KW-0378">Hydrolase</keyword>
<accession>A0A845BAX3</accession>
<evidence type="ECO:0000256" key="1">
    <source>
        <dbReference type="ARBA" id="ARBA00022801"/>
    </source>
</evidence>
<keyword evidence="4" id="KW-0732">Signal</keyword>
<dbReference type="Gene3D" id="3.40.50.1820">
    <property type="entry name" value="alpha/beta hydrolase"/>
    <property type="match status" value="1"/>
</dbReference>
<keyword evidence="6" id="KW-1185">Reference proteome</keyword>
<evidence type="ECO:0000313" key="6">
    <source>
        <dbReference type="Proteomes" id="UP000460715"/>
    </source>
</evidence>
<evidence type="ECO:0000256" key="2">
    <source>
        <dbReference type="ARBA" id="ARBA00022963"/>
    </source>
</evidence>
<dbReference type="PANTHER" id="PTHR10272:SF0">
    <property type="entry name" value="PLATELET-ACTIVATING FACTOR ACETYLHYDROLASE"/>
    <property type="match status" value="1"/>
</dbReference>
<feature type="signal peptide" evidence="4">
    <location>
        <begin position="1"/>
        <end position="21"/>
    </location>
</feature>
<dbReference type="OrthoDB" id="339159at2"/>
<evidence type="ECO:0000256" key="4">
    <source>
        <dbReference type="SAM" id="SignalP"/>
    </source>
</evidence>
<evidence type="ECO:0000256" key="3">
    <source>
        <dbReference type="ARBA" id="ARBA00023098"/>
    </source>
</evidence>
<sequence>MMPRRAMLALPFLLAAPAARAQEAERQDWTDPARRRTLPVLLRWPEEGRGPVPLVLVSHGLGGSRQGLAYLGEALAAAGIAALHIQHPGTDDSLWRGAGDRRLAFAAAIGDAGRALDRLQDAIFVLDELSRRPELAGRLDPARLGIAGHSYGAWLVQHMLGERIPGGDRGLVLPDRRLSAGIALSPVPSAGLPPALAFARVKAPMLHVTGTLDDTWVDGTRAADRRIPFDAIAAPGALAVLEGATHASFAGEAGAGARWEEATFHPRVAGLAVAFLRALWRKDPAARQFLREGAPGLLAPGDVLETRGLG</sequence>
<dbReference type="RefSeq" id="WP_160935652.1">
    <property type="nucleotide sequence ID" value="NZ_SNVJ01000003.1"/>
</dbReference>
<dbReference type="GO" id="GO:0016042">
    <property type="term" value="P:lipid catabolic process"/>
    <property type="evidence" value="ECO:0007669"/>
    <property type="project" value="UniProtKB-KW"/>
</dbReference>
<dbReference type="InterPro" id="IPR029058">
    <property type="entry name" value="AB_hydrolase_fold"/>
</dbReference>
<evidence type="ECO:0000313" key="5">
    <source>
        <dbReference type="EMBL" id="MXP62517.1"/>
    </source>
</evidence>
<protein>
    <submittedName>
        <fullName evidence="5">Acetylhydrolase</fullName>
    </submittedName>
</protein>